<evidence type="ECO:0000313" key="3">
    <source>
        <dbReference type="Proteomes" id="UP000315842"/>
    </source>
</evidence>
<feature type="transmembrane region" description="Helical" evidence="1">
    <location>
        <begin position="363"/>
        <end position="395"/>
    </location>
</feature>
<keyword evidence="1" id="KW-0812">Transmembrane</keyword>
<feature type="transmembrane region" description="Helical" evidence="1">
    <location>
        <begin position="416"/>
        <end position="437"/>
    </location>
</feature>
<name>A0A4Y3KA22_CELUD</name>
<feature type="transmembrane region" description="Helical" evidence="1">
    <location>
        <begin position="690"/>
        <end position="712"/>
    </location>
</feature>
<proteinExistence type="predicted"/>
<evidence type="ECO:0000256" key="1">
    <source>
        <dbReference type="SAM" id="Phobius"/>
    </source>
</evidence>
<sequence length="724" mass="74732">MLGVVRALRTGDAVDTVWRVGIGVAAALAVLVLHLFPSVHHEYDARLARDAARAPVFLAEGATASDGVIGHWGARDDSLDGEPVAVALLLPEGRPDQTPPGVDRWPGPAEVFASPGVLDVPGAQDLVARYGTLVGEIDAAVLADPREKALYVGVDPTVLEEPSYWLPVTGFGLQVDPARGDNGYFGSTMYQSSRTGALSLVLVFALAPLLVLLVVLARVGGERRDATVALLVALGASRGQVRRALWRAVRVPLGVGVGLAVLMASVLARVTWTVPYTGYVMSPSSDPRLDLSLLLSAVGGAALTWAAVLATTRPRRTAFASPRPARAGHRATARPVIALLAVLAAVNWLYALVNPTNPTTGSIVLFVGVLACVLLIGPVTASLLTALAGAVTAAARRGRRPVGMLVGRELASMARPAVRATIFMGVVALTATFATVLSTAPGDFLRQVIAASDANAGRSVRITTGESARWLPDLGRALPEGQHLVGVQTDPVAGTTVITASCETQTALLGRCADDGGADLGALTDGAVPVVLRVWGMDDTTAVRTGEPRPGEVLVVREDDRAVDTVALSRAMRPLVSPTPLMTEPEASWVMGATVAVRQSGWIVVLGAVAGLFAVTMGCASLAAELARMRRRHRVFAVYAGGLHRHLGLGVGLVGVPLLLGSVIGSATAFAASWNAIQYGSASTTSVGPLLGVLLGTGVLAAAAVSLGSAWATSRRDVARRGSG</sequence>
<evidence type="ECO:0008006" key="4">
    <source>
        <dbReference type="Google" id="ProtNLM"/>
    </source>
</evidence>
<feature type="transmembrane region" description="Helical" evidence="1">
    <location>
        <begin position="647"/>
        <end position="670"/>
    </location>
</feature>
<feature type="transmembrane region" description="Helical" evidence="1">
    <location>
        <begin position="331"/>
        <end position="351"/>
    </location>
</feature>
<dbReference type="AlphaFoldDB" id="A0A4Y3KA22"/>
<evidence type="ECO:0000313" key="2">
    <source>
        <dbReference type="EMBL" id="GEA80812.1"/>
    </source>
</evidence>
<dbReference type="Proteomes" id="UP000315842">
    <property type="component" value="Unassembled WGS sequence"/>
</dbReference>
<feature type="transmembrane region" description="Helical" evidence="1">
    <location>
        <begin position="601"/>
        <end position="626"/>
    </location>
</feature>
<dbReference type="EMBL" id="BJLP01000016">
    <property type="protein sequence ID" value="GEA80812.1"/>
    <property type="molecule type" value="Genomic_DNA"/>
</dbReference>
<keyword evidence="3" id="KW-1185">Reference proteome</keyword>
<reference evidence="2 3" key="1">
    <citation type="submission" date="2019-06" db="EMBL/GenBank/DDBJ databases">
        <title>Whole genome shotgun sequence of Cellulomonas uda NBRC 3747.</title>
        <authorList>
            <person name="Hosoyama A."/>
            <person name="Uohara A."/>
            <person name="Ohji S."/>
            <person name="Ichikawa N."/>
        </authorList>
    </citation>
    <scope>NUCLEOTIDE SEQUENCE [LARGE SCALE GENOMIC DNA]</scope>
    <source>
        <strain evidence="2 3">NBRC 3747</strain>
    </source>
</reference>
<organism evidence="2 3">
    <name type="scientific">Cellulomonas uda</name>
    <dbReference type="NCBI Taxonomy" id="1714"/>
    <lineage>
        <taxon>Bacteria</taxon>
        <taxon>Bacillati</taxon>
        <taxon>Actinomycetota</taxon>
        <taxon>Actinomycetes</taxon>
        <taxon>Micrococcales</taxon>
        <taxon>Cellulomonadaceae</taxon>
        <taxon>Cellulomonas</taxon>
    </lineage>
</organism>
<feature type="transmembrane region" description="Helical" evidence="1">
    <location>
        <begin position="16"/>
        <end position="36"/>
    </location>
</feature>
<feature type="transmembrane region" description="Helical" evidence="1">
    <location>
        <begin position="197"/>
        <end position="220"/>
    </location>
</feature>
<comment type="caution">
    <text evidence="2">The sequence shown here is derived from an EMBL/GenBank/DDBJ whole genome shotgun (WGS) entry which is preliminary data.</text>
</comment>
<accession>A0A4Y3KA22</accession>
<protein>
    <recommendedName>
        <fullName evidence="4">Permease</fullName>
    </recommendedName>
</protein>
<keyword evidence="1" id="KW-0472">Membrane</keyword>
<gene>
    <name evidence="2" type="ORF">CUD01_12560</name>
</gene>
<feature type="transmembrane region" description="Helical" evidence="1">
    <location>
        <begin position="292"/>
        <end position="310"/>
    </location>
</feature>
<keyword evidence="1" id="KW-1133">Transmembrane helix</keyword>
<feature type="transmembrane region" description="Helical" evidence="1">
    <location>
        <begin position="253"/>
        <end position="272"/>
    </location>
</feature>